<evidence type="ECO:0000256" key="1">
    <source>
        <dbReference type="ARBA" id="ARBA00005964"/>
    </source>
</evidence>
<evidence type="ECO:0000313" key="5">
    <source>
        <dbReference type="EMBL" id="MEW2364808.1"/>
    </source>
</evidence>
<evidence type="ECO:0000259" key="4">
    <source>
        <dbReference type="Pfam" id="PF00135"/>
    </source>
</evidence>
<feature type="domain" description="Carboxylesterase type B" evidence="4">
    <location>
        <begin position="4"/>
        <end position="316"/>
    </location>
</feature>
<gene>
    <name evidence="5" type="ORF">AB0887_23050</name>
</gene>
<dbReference type="PANTHER" id="PTHR11559">
    <property type="entry name" value="CARBOXYLESTERASE"/>
    <property type="match status" value="1"/>
</dbReference>
<organism evidence="5 6">
    <name type="scientific">Streptomyces huasconensis</name>
    <dbReference type="NCBI Taxonomy" id="1854574"/>
    <lineage>
        <taxon>Bacteria</taxon>
        <taxon>Bacillati</taxon>
        <taxon>Actinomycetota</taxon>
        <taxon>Actinomycetes</taxon>
        <taxon>Kitasatosporales</taxon>
        <taxon>Streptomycetaceae</taxon>
        <taxon>Streptomyces</taxon>
    </lineage>
</organism>
<dbReference type="PROSITE" id="PS00122">
    <property type="entry name" value="CARBOXYLESTERASE_B_1"/>
    <property type="match status" value="1"/>
</dbReference>
<keyword evidence="6" id="KW-1185">Reference proteome</keyword>
<dbReference type="SUPFAM" id="SSF53474">
    <property type="entry name" value="alpha/beta-Hydrolases"/>
    <property type="match status" value="1"/>
</dbReference>
<dbReference type="InterPro" id="IPR050309">
    <property type="entry name" value="Type-B_Carboxylest/Lipase"/>
</dbReference>
<dbReference type="EMBL" id="JBEYRS010000009">
    <property type="protein sequence ID" value="MEW2364808.1"/>
    <property type="molecule type" value="Genomic_DNA"/>
</dbReference>
<dbReference type="EC" id="3.1.1.-" evidence="3"/>
<dbReference type="InterPro" id="IPR029058">
    <property type="entry name" value="AB_hydrolase_fold"/>
</dbReference>
<dbReference type="Pfam" id="PF00135">
    <property type="entry name" value="COesterase"/>
    <property type="match status" value="1"/>
</dbReference>
<evidence type="ECO:0000313" key="6">
    <source>
        <dbReference type="Proteomes" id="UP001553843"/>
    </source>
</evidence>
<dbReference type="InterPro" id="IPR019826">
    <property type="entry name" value="Carboxylesterase_B_AS"/>
</dbReference>
<dbReference type="Gene3D" id="3.40.50.1820">
    <property type="entry name" value="alpha/beta hydrolase"/>
    <property type="match status" value="2"/>
</dbReference>
<name>A0ABV3LZC2_9ACTN</name>
<proteinExistence type="inferred from homology"/>
<dbReference type="RefSeq" id="WP_359781484.1">
    <property type="nucleotide sequence ID" value="NZ_JBEYRR010000009.1"/>
</dbReference>
<evidence type="ECO:0000256" key="3">
    <source>
        <dbReference type="RuleBase" id="RU361235"/>
    </source>
</evidence>
<comment type="similarity">
    <text evidence="1 3">Belongs to the type-B carboxylesterase/lipase family.</text>
</comment>
<dbReference type="InterPro" id="IPR002018">
    <property type="entry name" value="CarbesteraseB"/>
</dbReference>
<dbReference type="Proteomes" id="UP001553843">
    <property type="component" value="Unassembled WGS sequence"/>
</dbReference>
<sequence length="447" mass="47714">MAAHPTVPTVHGPVRGECRRIDGARSFRFLGIPYAAPPVGPLRFAPPVAPAPWTGPLDATAYGPTAQRRGLGEGATIPEPSVPGDAVLNLNVFTPDPGVALPVLVWIHGGGFTAGSAASPWYDGAAFNRDGVVLVSLGYRLGIEGFLPLDDAPDNRGVRDWIAALEWVRDNIAAFGGDPAKVTVAGQSAGGGAVQTLLVTPAARGLFRAAISMSAPLMEPQDRWTRPAVAELFTRRTGVPATAAALRDLSHDRLHALQEAVDAPGPDRAHLPGRLFQPRADGELIPRPVLAELTEGELGADVPLLLGFTRHEFHAFGGQELTDLVFRRPNLAVAEARAARGRPTWLYEFGWPSPAPGDRRGQAFHCLDLPFSFDVLGAEGVTAAAGEAPPQHLADAVHTALTAFVRGLDPGGAWPRYTRDRRATRLWEEEPALVTDPFRAERARWFG</sequence>
<protein>
    <recommendedName>
        <fullName evidence="3">Carboxylic ester hydrolase</fullName>
        <ecNumber evidence="3">3.1.1.-</ecNumber>
    </recommendedName>
</protein>
<reference evidence="5 6" key="1">
    <citation type="submission" date="2024-06" db="EMBL/GenBank/DDBJ databases">
        <title>The Natural Products Discovery Center: Release of the First 8490 Sequenced Strains for Exploring Actinobacteria Biosynthetic Diversity.</title>
        <authorList>
            <person name="Kalkreuter E."/>
            <person name="Kautsar S.A."/>
            <person name="Yang D."/>
            <person name="Bader C.D."/>
            <person name="Teijaro C.N."/>
            <person name="Fluegel L."/>
            <person name="Davis C.M."/>
            <person name="Simpson J.R."/>
            <person name="Lauterbach L."/>
            <person name="Steele A.D."/>
            <person name="Gui C."/>
            <person name="Meng S."/>
            <person name="Li G."/>
            <person name="Viehrig K."/>
            <person name="Ye F."/>
            <person name="Su P."/>
            <person name="Kiefer A.F."/>
            <person name="Nichols A."/>
            <person name="Cepeda A.J."/>
            <person name="Yan W."/>
            <person name="Fan B."/>
            <person name="Jiang Y."/>
            <person name="Adhikari A."/>
            <person name="Zheng C.-J."/>
            <person name="Schuster L."/>
            <person name="Cowan T.M."/>
            <person name="Smanski M.J."/>
            <person name="Chevrette M.G."/>
            <person name="De Carvalho L.P.S."/>
            <person name="Shen B."/>
        </authorList>
    </citation>
    <scope>NUCLEOTIDE SEQUENCE [LARGE SCALE GENOMIC DNA]</scope>
    <source>
        <strain evidence="5 6">NPDC047833</strain>
    </source>
</reference>
<comment type="caution">
    <text evidence="5">The sequence shown here is derived from an EMBL/GenBank/DDBJ whole genome shotgun (WGS) entry which is preliminary data.</text>
</comment>
<accession>A0ABV3LZC2</accession>
<evidence type="ECO:0000256" key="2">
    <source>
        <dbReference type="ARBA" id="ARBA00022801"/>
    </source>
</evidence>
<keyword evidence="2 3" id="KW-0378">Hydrolase</keyword>